<dbReference type="PANTHER" id="PTHR42951:SF4">
    <property type="entry name" value="ACYL-COENZYME A THIOESTERASE MBLAC2"/>
    <property type="match status" value="1"/>
</dbReference>
<evidence type="ECO:0000313" key="3">
    <source>
        <dbReference type="Proteomes" id="UP000215483"/>
    </source>
</evidence>
<dbReference type="Pfam" id="PF00753">
    <property type="entry name" value="Lactamase_B"/>
    <property type="match status" value="1"/>
</dbReference>
<proteinExistence type="predicted"/>
<dbReference type="InterPro" id="IPR050855">
    <property type="entry name" value="NDM-1-like"/>
</dbReference>
<organism evidence="2 3">
    <name type="scientific">Streptomyces diastatochromogenes</name>
    <dbReference type="NCBI Taxonomy" id="42236"/>
    <lineage>
        <taxon>Bacteria</taxon>
        <taxon>Bacillati</taxon>
        <taxon>Actinomycetota</taxon>
        <taxon>Actinomycetes</taxon>
        <taxon>Kitasatosporales</taxon>
        <taxon>Streptomycetaceae</taxon>
        <taxon>Streptomyces</taxon>
    </lineage>
</organism>
<comment type="caution">
    <text evidence="2">The sequence shown here is derived from an EMBL/GenBank/DDBJ whole genome shotgun (WGS) entry which is preliminary data.</text>
</comment>
<dbReference type="OrthoDB" id="2273115at2"/>
<dbReference type="SUPFAM" id="SSF56281">
    <property type="entry name" value="Metallo-hydrolase/oxidoreductase"/>
    <property type="match status" value="1"/>
</dbReference>
<dbReference type="AlphaFoldDB" id="A0A233SU05"/>
<name>A0A233SU05_STRDA</name>
<dbReference type="Gene3D" id="3.60.15.10">
    <property type="entry name" value="Ribonuclease Z/Hydroxyacylglutathione hydrolase-like"/>
    <property type="match status" value="1"/>
</dbReference>
<dbReference type="InterPro" id="IPR036866">
    <property type="entry name" value="RibonucZ/Hydroxyglut_hydro"/>
</dbReference>
<protein>
    <submittedName>
        <fullName evidence="2">MBL fold metallo-hydrolase</fullName>
    </submittedName>
</protein>
<reference evidence="2 3" key="1">
    <citation type="submission" date="2016-07" db="EMBL/GenBank/DDBJ databases">
        <title>Draft genome of Streptomyces diastatochromogenes.</title>
        <authorList>
            <person name="Podduturi R."/>
            <person name="Lukassen M.B."/>
            <person name="Clausen N."/>
            <person name="Nielsen J.L."/>
            <person name="Jorgensen N.O."/>
        </authorList>
    </citation>
    <scope>NUCLEOTIDE SEQUENCE [LARGE SCALE GENOMIC DNA]</scope>
    <source>
        <strain evidence="2 3">DSM 40608</strain>
    </source>
</reference>
<dbReference type="InterPro" id="IPR001279">
    <property type="entry name" value="Metallo-B-lactamas"/>
</dbReference>
<dbReference type="GO" id="GO:0016787">
    <property type="term" value="F:hydrolase activity"/>
    <property type="evidence" value="ECO:0007669"/>
    <property type="project" value="UniProtKB-KW"/>
</dbReference>
<evidence type="ECO:0000259" key="1">
    <source>
        <dbReference type="SMART" id="SM00849"/>
    </source>
</evidence>
<sequence length="259" mass="28131">MKGAITVIDKGNVRVHSYMAPDASINVTTQLIETPSRIVAVDGQINVADADEVVEYAHGLGKPLDRLIITHEHPDHFQGAARFNAPIHALPVVRDQMAARGDLQDLNGIPILAAEVAPTVPIAPAVEVIDGVPFVFEAVSGGETADQLVIRLPEHGLLVAQDLVYNGTHVFVGHNDIDRWQDILQDLADPAYDTVLPGHGLPAGQAVLVEMAEYLKAARELLGDDGEAYKQAIMERFPTRRIPFIIDIGNYYLFGTRPT</sequence>
<dbReference type="SMART" id="SM00849">
    <property type="entry name" value="Lactamase_B"/>
    <property type="match status" value="1"/>
</dbReference>
<gene>
    <name evidence="2" type="ORF">BEK98_03890</name>
</gene>
<dbReference type="Proteomes" id="UP000215483">
    <property type="component" value="Unassembled WGS sequence"/>
</dbReference>
<keyword evidence="3" id="KW-1185">Reference proteome</keyword>
<feature type="domain" description="Metallo-beta-lactamase" evidence="1">
    <location>
        <begin position="26"/>
        <end position="199"/>
    </location>
</feature>
<evidence type="ECO:0000313" key="2">
    <source>
        <dbReference type="EMBL" id="OXY99127.1"/>
    </source>
</evidence>
<dbReference type="RefSeq" id="WP_094214951.1">
    <property type="nucleotide sequence ID" value="NZ_MCGQ01000006.1"/>
</dbReference>
<dbReference type="PANTHER" id="PTHR42951">
    <property type="entry name" value="METALLO-BETA-LACTAMASE DOMAIN-CONTAINING"/>
    <property type="match status" value="1"/>
</dbReference>
<keyword evidence="2" id="KW-0378">Hydrolase</keyword>
<dbReference type="EMBL" id="MCGQ01000006">
    <property type="protein sequence ID" value="OXY99127.1"/>
    <property type="molecule type" value="Genomic_DNA"/>
</dbReference>
<accession>A0A233SU05</accession>